<dbReference type="Proteomes" id="UP000265520">
    <property type="component" value="Unassembled WGS sequence"/>
</dbReference>
<keyword evidence="3" id="KW-1185">Reference proteome</keyword>
<evidence type="ECO:0000256" key="1">
    <source>
        <dbReference type="SAM" id="MobiDB-lite"/>
    </source>
</evidence>
<feature type="region of interest" description="Disordered" evidence="1">
    <location>
        <begin position="24"/>
        <end position="44"/>
    </location>
</feature>
<accession>A0A392UU57</accession>
<proteinExistence type="predicted"/>
<organism evidence="2 3">
    <name type="scientific">Trifolium medium</name>
    <dbReference type="NCBI Taxonomy" id="97028"/>
    <lineage>
        <taxon>Eukaryota</taxon>
        <taxon>Viridiplantae</taxon>
        <taxon>Streptophyta</taxon>
        <taxon>Embryophyta</taxon>
        <taxon>Tracheophyta</taxon>
        <taxon>Spermatophyta</taxon>
        <taxon>Magnoliopsida</taxon>
        <taxon>eudicotyledons</taxon>
        <taxon>Gunneridae</taxon>
        <taxon>Pentapetalae</taxon>
        <taxon>rosids</taxon>
        <taxon>fabids</taxon>
        <taxon>Fabales</taxon>
        <taxon>Fabaceae</taxon>
        <taxon>Papilionoideae</taxon>
        <taxon>50 kb inversion clade</taxon>
        <taxon>NPAAA clade</taxon>
        <taxon>Hologalegina</taxon>
        <taxon>IRL clade</taxon>
        <taxon>Trifolieae</taxon>
        <taxon>Trifolium</taxon>
    </lineage>
</organism>
<feature type="non-terminal residue" evidence="2">
    <location>
        <position position="44"/>
    </location>
</feature>
<comment type="caution">
    <text evidence="2">The sequence shown here is derived from an EMBL/GenBank/DDBJ whole genome shotgun (WGS) entry which is preliminary data.</text>
</comment>
<evidence type="ECO:0000313" key="2">
    <source>
        <dbReference type="EMBL" id="MCI75880.1"/>
    </source>
</evidence>
<protein>
    <submittedName>
        <fullName evidence="2">Uncharacterized protein</fullName>
    </submittedName>
</protein>
<dbReference type="EMBL" id="LXQA010893144">
    <property type="protein sequence ID" value="MCI75880.1"/>
    <property type="molecule type" value="Genomic_DNA"/>
</dbReference>
<dbReference type="AlphaFoldDB" id="A0A392UU57"/>
<reference evidence="2 3" key="1">
    <citation type="journal article" date="2018" name="Front. Plant Sci.">
        <title>Red Clover (Trifolium pratense) and Zigzag Clover (T. medium) - A Picture of Genomic Similarities and Differences.</title>
        <authorList>
            <person name="Dluhosova J."/>
            <person name="Istvanek J."/>
            <person name="Nedelnik J."/>
            <person name="Repkova J."/>
        </authorList>
    </citation>
    <scope>NUCLEOTIDE SEQUENCE [LARGE SCALE GENOMIC DNA]</scope>
    <source>
        <strain evidence="3">cv. 10/8</strain>
        <tissue evidence="2">Leaf</tissue>
    </source>
</reference>
<evidence type="ECO:0000313" key="3">
    <source>
        <dbReference type="Proteomes" id="UP000265520"/>
    </source>
</evidence>
<sequence>MKLAEKATLDAKVKQVKEVCDFYQEDPPNGHCTPEGNNEEAKYT</sequence>
<name>A0A392UU57_9FABA</name>